<proteinExistence type="predicted"/>
<accession>A0A0F8Z330</accession>
<comment type="caution">
    <text evidence="1">The sequence shown here is derived from an EMBL/GenBank/DDBJ whole genome shotgun (WGS) entry which is preliminary data.</text>
</comment>
<evidence type="ECO:0000313" key="1">
    <source>
        <dbReference type="EMBL" id="KKK80445.1"/>
    </source>
</evidence>
<gene>
    <name evidence="1" type="ORF">LCGC14_2823430</name>
</gene>
<reference evidence="1" key="1">
    <citation type="journal article" date="2015" name="Nature">
        <title>Complex archaea that bridge the gap between prokaryotes and eukaryotes.</title>
        <authorList>
            <person name="Spang A."/>
            <person name="Saw J.H."/>
            <person name="Jorgensen S.L."/>
            <person name="Zaremba-Niedzwiedzka K."/>
            <person name="Martijn J."/>
            <person name="Lind A.E."/>
            <person name="van Eijk R."/>
            <person name="Schleper C."/>
            <person name="Guy L."/>
            <person name="Ettema T.J."/>
        </authorList>
    </citation>
    <scope>NUCLEOTIDE SEQUENCE</scope>
</reference>
<name>A0A0F8Z330_9ZZZZ</name>
<feature type="non-terminal residue" evidence="1">
    <location>
        <position position="237"/>
    </location>
</feature>
<protein>
    <submittedName>
        <fullName evidence="1">Uncharacterized protein</fullName>
    </submittedName>
</protein>
<sequence>MSELPKKMVVTSDLEKNLIFQRLKKMKEPLNIMIDGIEYPGVIESFTDETITLKVMSPFIGEIGYDLKTNFTFHNNYHYFNTNASQLDENHILLIFPEIINKNLIRKYTRFNVLGKVFMKVKIMIQSVKHDFETSSLLDERVIYQEAKKPRPAVDKILSGIKQLVSEYSQKFSLKVFKPDQKYTLEEQLIKKTKKIFLIYDSFEDSIVERRFLDEEILTFGSALDYLIKTGDPRNIA</sequence>
<dbReference type="EMBL" id="LAZR01053579">
    <property type="protein sequence ID" value="KKK80445.1"/>
    <property type="molecule type" value="Genomic_DNA"/>
</dbReference>
<dbReference type="AlphaFoldDB" id="A0A0F8Z330"/>
<organism evidence="1">
    <name type="scientific">marine sediment metagenome</name>
    <dbReference type="NCBI Taxonomy" id="412755"/>
    <lineage>
        <taxon>unclassified sequences</taxon>
        <taxon>metagenomes</taxon>
        <taxon>ecological metagenomes</taxon>
    </lineage>
</organism>